<dbReference type="InParanoid" id="A0A0V1BFG0"/>
<protein>
    <submittedName>
        <fullName evidence="1">Uncharacterized protein</fullName>
    </submittedName>
</protein>
<evidence type="ECO:0000313" key="1">
    <source>
        <dbReference type="EMBL" id="KRY35867.1"/>
    </source>
</evidence>
<sequence>MIKSLIRHSLFKSSRSLMVASLLPFFDSRMLTIISSSTLGNMSCNSLTSACVKRGGVGKAELLITGTNRTGCCCEII</sequence>
<accession>A0A0V1BFG0</accession>
<reference evidence="1 2" key="1">
    <citation type="submission" date="2015-01" db="EMBL/GenBank/DDBJ databases">
        <title>Evolution of Trichinella species and genotypes.</title>
        <authorList>
            <person name="Korhonen P.K."/>
            <person name="Edoardo P."/>
            <person name="Giuseppe L.R."/>
            <person name="Gasser R.B."/>
        </authorList>
    </citation>
    <scope>NUCLEOTIDE SEQUENCE [LARGE SCALE GENOMIC DNA]</scope>
    <source>
        <strain evidence="1">ISS3</strain>
    </source>
</reference>
<dbReference type="EMBL" id="JYDH01000049">
    <property type="protein sequence ID" value="KRY35867.1"/>
    <property type="molecule type" value="Genomic_DNA"/>
</dbReference>
<comment type="caution">
    <text evidence="1">The sequence shown here is derived from an EMBL/GenBank/DDBJ whole genome shotgun (WGS) entry which is preliminary data.</text>
</comment>
<proteinExistence type="predicted"/>
<dbReference type="AlphaFoldDB" id="A0A0V1BFG0"/>
<gene>
    <name evidence="1" type="ORF">T01_16215</name>
</gene>
<keyword evidence="2" id="KW-1185">Reference proteome</keyword>
<name>A0A0V1BFG0_TRISP</name>
<organism evidence="1 2">
    <name type="scientific">Trichinella spiralis</name>
    <name type="common">Trichina worm</name>
    <dbReference type="NCBI Taxonomy" id="6334"/>
    <lineage>
        <taxon>Eukaryota</taxon>
        <taxon>Metazoa</taxon>
        <taxon>Ecdysozoa</taxon>
        <taxon>Nematoda</taxon>
        <taxon>Enoplea</taxon>
        <taxon>Dorylaimia</taxon>
        <taxon>Trichinellida</taxon>
        <taxon>Trichinellidae</taxon>
        <taxon>Trichinella</taxon>
    </lineage>
</organism>
<dbReference type="OrthoDB" id="10283534at2759"/>
<dbReference type="Proteomes" id="UP000054776">
    <property type="component" value="Unassembled WGS sequence"/>
</dbReference>
<evidence type="ECO:0000313" key="2">
    <source>
        <dbReference type="Proteomes" id="UP000054776"/>
    </source>
</evidence>